<reference evidence="3 4" key="1">
    <citation type="journal article" date="2014" name="FEMS Microbiol. Ecol.">
        <title>Sphaerotilus natans encrusted with nanoball-shaped Fe(III) oxide minerals formed by nitrate-reducing mixotrophic Fe(II) oxidation.</title>
        <authorList>
            <person name="Park S."/>
            <person name="Kim D.H."/>
            <person name="Lee J.H."/>
            <person name="Hur H.G."/>
        </authorList>
    </citation>
    <scope>NUCLEOTIDE SEQUENCE [LARGE SCALE GENOMIC DNA]</scope>
    <source>
        <strain evidence="3 4">DSM 6575</strain>
    </source>
</reference>
<name>A0A059KI69_9BURK</name>
<evidence type="ECO:0000259" key="1">
    <source>
        <dbReference type="Pfam" id="PF00534"/>
    </source>
</evidence>
<dbReference type="PANTHER" id="PTHR45947">
    <property type="entry name" value="SULFOQUINOVOSYL TRANSFERASE SQD2"/>
    <property type="match status" value="1"/>
</dbReference>
<evidence type="ECO:0000313" key="3">
    <source>
        <dbReference type="EMBL" id="KDB51136.1"/>
    </source>
</evidence>
<dbReference type="Gene3D" id="3.40.50.2000">
    <property type="entry name" value="Glycogen Phosphorylase B"/>
    <property type="match status" value="2"/>
</dbReference>
<dbReference type="STRING" id="34103.SAMN05421778_1123"/>
<dbReference type="Pfam" id="PF13579">
    <property type="entry name" value="Glyco_trans_4_4"/>
    <property type="match status" value="1"/>
</dbReference>
<dbReference type="InterPro" id="IPR050194">
    <property type="entry name" value="Glycosyltransferase_grp1"/>
</dbReference>
<dbReference type="Pfam" id="PF00534">
    <property type="entry name" value="Glycos_transf_1"/>
    <property type="match status" value="1"/>
</dbReference>
<dbReference type="GO" id="GO:0016757">
    <property type="term" value="F:glycosyltransferase activity"/>
    <property type="evidence" value="ECO:0007669"/>
    <property type="project" value="InterPro"/>
</dbReference>
<organism evidence="3 4">
    <name type="scientific">Sphaerotilus natans subsp. natans DSM 6575</name>
    <dbReference type="NCBI Taxonomy" id="1286631"/>
    <lineage>
        <taxon>Bacteria</taxon>
        <taxon>Pseudomonadati</taxon>
        <taxon>Pseudomonadota</taxon>
        <taxon>Betaproteobacteria</taxon>
        <taxon>Burkholderiales</taxon>
        <taxon>Sphaerotilaceae</taxon>
        <taxon>Sphaerotilus</taxon>
    </lineage>
</organism>
<dbReference type="SUPFAM" id="SSF53756">
    <property type="entry name" value="UDP-Glycosyltransferase/glycogen phosphorylase"/>
    <property type="match status" value="1"/>
</dbReference>
<gene>
    <name evidence="3" type="ORF">X805_32960</name>
</gene>
<dbReference type="PANTHER" id="PTHR45947:SF3">
    <property type="entry name" value="SULFOQUINOVOSYL TRANSFERASE SQD2"/>
    <property type="match status" value="1"/>
</dbReference>
<comment type="caution">
    <text evidence="3">The sequence shown here is derived from an EMBL/GenBank/DDBJ whole genome shotgun (WGS) entry which is preliminary data.</text>
</comment>
<keyword evidence="3" id="KW-0808">Transferase</keyword>
<protein>
    <submittedName>
        <fullName evidence="3">Glycosyl transferase group 1</fullName>
    </submittedName>
</protein>
<dbReference type="Proteomes" id="UP000026714">
    <property type="component" value="Unassembled WGS sequence"/>
</dbReference>
<accession>A0A059KI69</accession>
<sequence>MKRILHVVSSVDPALGGVAESIRSRGVKLVEMGHTVEVVSLDDPAAPFVANYPLKLHPLGHGCTAWQYHTGLVPWLRAHAERFDAVVVDGLWQFHGLAARTVLAGSSVPYYVFTHGMLDPWFNRTYPLKCLKKWLFWPWADYRVLRDARAVLFTCEEEKLLARQSFWLYRANERLAPLGTTEPPAHGAALAEGFRQTHPQLRGQPFFLFLGRLHPKKGCDLLLGAFAQVAHAHPAQQLVMAGPSEASYLAALQAQAKALGIEYRVHWTGMLKGDAKWGALYACDAFVLPSHQENFGIAVVEALACAKPVLISDKVNIWREIAQDGCGLIEPDTLAGTTHLLRDWLNLPNAGRAAMAAQARQTFDQRYTVQASANALLGALAA</sequence>
<dbReference type="eggNOG" id="COG0438">
    <property type="taxonomic scope" value="Bacteria"/>
</dbReference>
<evidence type="ECO:0000259" key="2">
    <source>
        <dbReference type="Pfam" id="PF13579"/>
    </source>
</evidence>
<proteinExistence type="predicted"/>
<evidence type="ECO:0000313" key="4">
    <source>
        <dbReference type="Proteomes" id="UP000026714"/>
    </source>
</evidence>
<dbReference type="RefSeq" id="WP_076458916.1">
    <property type="nucleotide sequence ID" value="NZ_AZRA01000099.1"/>
</dbReference>
<dbReference type="EMBL" id="AZRA01000099">
    <property type="protein sequence ID" value="KDB51136.1"/>
    <property type="molecule type" value="Genomic_DNA"/>
</dbReference>
<feature type="domain" description="Glycosyl transferase family 1" evidence="1">
    <location>
        <begin position="198"/>
        <end position="361"/>
    </location>
</feature>
<dbReference type="AlphaFoldDB" id="A0A059KI69"/>
<dbReference type="InterPro" id="IPR001296">
    <property type="entry name" value="Glyco_trans_1"/>
</dbReference>
<dbReference type="PATRIC" id="fig|1286631.3.peg.3218"/>
<feature type="domain" description="Glycosyltransferase subfamily 4-like N-terminal" evidence="2">
    <location>
        <begin position="16"/>
        <end position="176"/>
    </location>
</feature>
<dbReference type="InterPro" id="IPR028098">
    <property type="entry name" value="Glyco_trans_4-like_N"/>
</dbReference>
<keyword evidence="4" id="KW-1185">Reference proteome</keyword>